<feature type="domain" description="ComEC/Rec2-related protein" evidence="7">
    <location>
        <begin position="243"/>
        <end position="504"/>
    </location>
</feature>
<dbReference type="Proteomes" id="UP000577956">
    <property type="component" value="Unassembled WGS sequence"/>
</dbReference>
<dbReference type="PANTHER" id="PTHR30619:SF1">
    <property type="entry name" value="RECOMBINATION PROTEIN 2"/>
    <property type="match status" value="1"/>
</dbReference>
<evidence type="ECO:0000256" key="1">
    <source>
        <dbReference type="ARBA" id="ARBA00004651"/>
    </source>
</evidence>
<evidence type="ECO:0000313" key="10">
    <source>
        <dbReference type="Proteomes" id="UP000577956"/>
    </source>
</evidence>
<gene>
    <name evidence="9" type="ORF">BKA21_000665</name>
    <name evidence="8" type="ORF">Col01nite_29790</name>
</gene>
<evidence type="ECO:0000313" key="8">
    <source>
        <dbReference type="EMBL" id="GIG33820.1"/>
    </source>
</evidence>
<protein>
    <submittedName>
        <fullName evidence="9">Competence protein ComEC</fullName>
    </submittedName>
</protein>
<dbReference type="Pfam" id="PF03772">
    <property type="entry name" value="Competence"/>
    <property type="match status" value="1"/>
</dbReference>
<keyword evidence="11" id="KW-1185">Reference proteome</keyword>
<dbReference type="InterPro" id="IPR004477">
    <property type="entry name" value="ComEC_N"/>
</dbReference>
<feature type="transmembrane region" description="Helical" evidence="6">
    <location>
        <begin position="425"/>
        <end position="445"/>
    </location>
</feature>
<dbReference type="InterPro" id="IPR052159">
    <property type="entry name" value="Competence_DNA_uptake"/>
</dbReference>
<feature type="transmembrane region" description="Helical" evidence="6">
    <location>
        <begin position="480"/>
        <end position="505"/>
    </location>
</feature>
<name>A0A7Y9JWQ2_9CELL</name>
<evidence type="ECO:0000259" key="7">
    <source>
        <dbReference type="Pfam" id="PF03772"/>
    </source>
</evidence>
<feature type="transmembrane region" description="Helical" evidence="6">
    <location>
        <begin position="77"/>
        <end position="100"/>
    </location>
</feature>
<accession>A0A7Y9JWQ2</accession>
<keyword evidence="2" id="KW-1003">Cell membrane</keyword>
<evidence type="ECO:0000256" key="6">
    <source>
        <dbReference type="SAM" id="Phobius"/>
    </source>
</evidence>
<feature type="transmembrane region" description="Helical" evidence="6">
    <location>
        <begin position="392"/>
        <end position="413"/>
    </location>
</feature>
<keyword evidence="3 6" id="KW-0812">Transmembrane</keyword>
<evidence type="ECO:0000256" key="3">
    <source>
        <dbReference type="ARBA" id="ARBA00022692"/>
    </source>
</evidence>
<evidence type="ECO:0000256" key="2">
    <source>
        <dbReference type="ARBA" id="ARBA00022475"/>
    </source>
</evidence>
<dbReference type="RefSeq" id="WP_140458639.1">
    <property type="nucleotide sequence ID" value="NZ_BAABFI010000017.1"/>
</dbReference>
<sequence>MTARTDLRLLPGAAAAWCAGLVGTRASAPTAAAGAVVLAVALAGVLLVAVLTAAPVRRSAPRTGARDRTVPRPGTRLRAVAPGAALALAVAGAVLVSALVQRAAHDPPVLREAVVAGDRVDARARVLAEPQVLAGGAGMPPRVRVDVVVEQLTTGGRAVAVAVPAVVLAPAGAATGSVVTWSGTPRAAEPGERAALVLVAREPPEVVAAPGGLHAWAGEVRAAAARLGAGLPGDAGALLPAVTVGDTAAVPADLRDAMRLAGLAHVMAVSGAHFTIVGGLLVAAAAAAGGPAPVRAGVVAAGGALLVLVVQPQPSVVRAAAMGALGLVGVLLGRRAAGPAALACAVVLLLVVDPWLAGEPGAALSVAATAGLVLLGPPLVRRWSGVCGRGVATVLAAPVAAQLGCLPVVLALWPTLSTWAVPANVAVAPAVAPATVLGLAAVLLAPVWPAGAAALAAAAGAACWWIGAVARVVAQAPGAGLAWAPGATGALCALVAAAAGARLLLVGRRAAPPGAGGAGG</sequence>
<feature type="transmembrane region" description="Helical" evidence="6">
    <location>
        <begin position="340"/>
        <end position="356"/>
    </location>
</feature>
<dbReference type="EMBL" id="JACCBK010000001">
    <property type="protein sequence ID" value="NYD85116.1"/>
    <property type="molecule type" value="Genomic_DNA"/>
</dbReference>
<comment type="caution">
    <text evidence="9">The sequence shown here is derived from an EMBL/GenBank/DDBJ whole genome shotgun (WGS) entry which is preliminary data.</text>
</comment>
<feature type="transmembrane region" description="Helical" evidence="6">
    <location>
        <begin position="263"/>
        <end position="285"/>
    </location>
</feature>
<organism evidence="9 10">
    <name type="scientific">Cellulomonas oligotrophica</name>
    <dbReference type="NCBI Taxonomy" id="931536"/>
    <lineage>
        <taxon>Bacteria</taxon>
        <taxon>Bacillati</taxon>
        <taxon>Actinomycetota</taxon>
        <taxon>Actinomycetes</taxon>
        <taxon>Micrococcales</taxon>
        <taxon>Cellulomonadaceae</taxon>
        <taxon>Cellulomonas</taxon>
    </lineage>
</organism>
<dbReference type="EMBL" id="BONN01000009">
    <property type="protein sequence ID" value="GIG33820.1"/>
    <property type="molecule type" value="Genomic_DNA"/>
</dbReference>
<evidence type="ECO:0000256" key="4">
    <source>
        <dbReference type="ARBA" id="ARBA00022989"/>
    </source>
</evidence>
<evidence type="ECO:0000313" key="11">
    <source>
        <dbReference type="Proteomes" id="UP000618382"/>
    </source>
</evidence>
<reference evidence="9 10" key="1">
    <citation type="submission" date="2020-07" db="EMBL/GenBank/DDBJ databases">
        <title>Sequencing the genomes of 1000 actinobacteria strains.</title>
        <authorList>
            <person name="Klenk H.-P."/>
        </authorList>
    </citation>
    <scope>NUCLEOTIDE SEQUENCE [LARGE SCALE GENOMIC DNA]</scope>
    <source>
        <strain evidence="9 10">DSM 24482</strain>
    </source>
</reference>
<feature type="transmembrane region" description="Helical" evidence="6">
    <location>
        <begin position="36"/>
        <end position="56"/>
    </location>
</feature>
<feature type="transmembrane region" description="Helical" evidence="6">
    <location>
        <begin position="452"/>
        <end position="474"/>
    </location>
</feature>
<evidence type="ECO:0000313" key="9">
    <source>
        <dbReference type="EMBL" id="NYD85116.1"/>
    </source>
</evidence>
<dbReference type="NCBIfam" id="TIGR00360">
    <property type="entry name" value="ComEC_N-term"/>
    <property type="match status" value="1"/>
</dbReference>
<keyword evidence="4 6" id="KW-1133">Transmembrane helix</keyword>
<feature type="transmembrane region" description="Helical" evidence="6">
    <location>
        <begin position="292"/>
        <end position="310"/>
    </location>
</feature>
<dbReference type="GO" id="GO:0005886">
    <property type="term" value="C:plasma membrane"/>
    <property type="evidence" value="ECO:0007669"/>
    <property type="project" value="UniProtKB-SubCell"/>
</dbReference>
<dbReference type="Proteomes" id="UP000618382">
    <property type="component" value="Unassembled WGS sequence"/>
</dbReference>
<feature type="transmembrane region" description="Helical" evidence="6">
    <location>
        <begin position="362"/>
        <end position="380"/>
    </location>
</feature>
<keyword evidence="5 6" id="KW-0472">Membrane</keyword>
<dbReference type="AlphaFoldDB" id="A0A7Y9JWQ2"/>
<proteinExistence type="predicted"/>
<comment type="subcellular location">
    <subcellularLocation>
        <location evidence="1">Cell membrane</location>
        <topology evidence="1">Multi-pass membrane protein</topology>
    </subcellularLocation>
</comment>
<reference evidence="8 11" key="2">
    <citation type="submission" date="2021-01" db="EMBL/GenBank/DDBJ databases">
        <title>Whole genome shotgun sequence of Cellulomonas oligotrophica NBRC 109435.</title>
        <authorList>
            <person name="Komaki H."/>
            <person name="Tamura T."/>
        </authorList>
    </citation>
    <scope>NUCLEOTIDE SEQUENCE [LARGE SCALE GENOMIC DNA]</scope>
    <source>
        <strain evidence="8 11">NBRC 109435</strain>
    </source>
</reference>
<dbReference type="PANTHER" id="PTHR30619">
    <property type="entry name" value="DNA INTERNALIZATION/COMPETENCE PROTEIN COMEC/REC2"/>
    <property type="match status" value="1"/>
</dbReference>
<evidence type="ECO:0000256" key="5">
    <source>
        <dbReference type="ARBA" id="ARBA00023136"/>
    </source>
</evidence>